<feature type="transmembrane region" description="Helical" evidence="1">
    <location>
        <begin position="110"/>
        <end position="129"/>
    </location>
</feature>
<dbReference type="EMBL" id="FMAF01000013">
    <property type="protein sequence ID" value="SCB41259.1"/>
    <property type="molecule type" value="Genomic_DNA"/>
</dbReference>
<feature type="transmembrane region" description="Helical" evidence="1">
    <location>
        <begin position="12"/>
        <end position="35"/>
    </location>
</feature>
<evidence type="ECO:0000256" key="1">
    <source>
        <dbReference type="SAM" id="Phobius"/>
    </source>
</evidence>
<keyword evidence="1" id="KW-0812">Transmembrane</keyword>
<feature type="transmembrane region" description="Helical" evidence="1">
    <location>
        <begin position="152"/>
        <end position="176"/>
    </location>
</feature>
<keyword evidence="1" id="KW-1133">Transmembrane helix</keyword>
<evidence type="ECO:0000313" key="3">
    <source>
        <dbReference type="Proteomes" id="UP000199205"/>
    </source>
</evidence>
<accession>A0A1C3WMR0</accession>
<organism evidence="2 3">
    <name type="scientific">Rhizobium lusitanum</name>
    <dbReference type="NCBI Taxonomy" id="293958"/>
    <lineage>
        <taxon>Bacteria</taxon>
        <taxon>Pseudomonadati</taxon>
        <taxon>Pseudomonadota</taxon>
        <taxon>Alphaproteobacteria</taxon>
        <taxon>Hyphomicrobiales</taxon>
        <taxon>Rhizobiaceae</taxon>
        <taxon>Rhizobium/Agrobacterium group</taxon>
        <taxon>Rhizobium</taxon>
    </lineage>
</organism>
<gene>
    <name evidence="2" type="ORF">GA0061101_113139</name>
</gene>
<evidence type="ECO:0000313" key="2">
    <source>
        <dbReference type="EMBL" id="SCB41259.1"/>
    </source>
</evidence>
<dbReference type="Proteomes" id="UP000199205">
    <property type="component" value="Unassembled WGS sequence"/>
</dbReference>
<name>A0A1C3WMR0_9HYPH</name>
<protein>
    <submittedName>
        <fullName evidence="2">Uncharacterized protein</fullName>
    </submittedName>
</protein>
<sequence>MKTATDEIYFSFCYKFLIYILLFYVLLIGAVNSIIVHHDYIVFLSNLFFYAWPPNAYIQVSSNNSILNDTQASEFFFDRSLLSFLLLTWLIFCIFFKISSRRNLTSIPMFIFTSLMSAAMFLCACDGIHEKIDLYTLGSHDNLFVLVSKSTLFIFGFYFSLHFSGYLACSGVIRAFRKLTS</sequence>
<reference evidence="3" key="1">
    <citation type="submission" date="2016-08" db="EMBL/GenBank/DDBJ databases">
        <authorList>
            <person name="Varghese N."/>
            <person name="Submissions Spin"/>
        </authorList>
    </citation>
    <scope>NUCLEOTIDE SEQUENCE [LARGE SCALE GENOMIC DNA]</scope>
    <source>
        <strain evidence="3">P1-7</strain>
    </source>
</reference>
<dbReference type="AlphaFoldDB" id="A0A1C3WMR0"/>
<keyword evidence="1" id="KW-0472">Membrane</keyword>
<feature type="transmembrane region" description="Helical" evidence="1">
    <location>
        <begin position="81"/>
        <end position="98"/>
    </location>
</feature>
<proteinExistence type="predicted"/>